<dbReference type="PROSITE" id="PS50893">
    <property type="entry name" value="ABC_TRANSPORTER_2"/>
    <property type="match status" value="1"/>
</dbReference>
<dbReference type="InterPro" id="IPR003439">
    <property type="entry name" value="ABC_transporter-like_ATP-bd"/>
</dbReference>
<dbReference type="SMART" id="SM00382">
    <property type="entry name" value="AAA"/>
    <property type="match status" value="1"/>
</dbReference>
<dbReference type="InterPro" id="IPR017871">
    <property type="entry name" value="ABC_transporter-like_CS"/>
</dbReference>
<keyword evidence="4 6" id="KW-0067">ATP-binding</keyword>
<dbReference type="Pfam" id="PF00005">
    <property type="entry name" value="ABC_tran"/>
    <property type="match status" value="1"/>
</dbReference>
<comment type="caution">
    <text evidence="6">The sequence shown here is derived from an EMBL/GenBank/DDBJ whole genome shotgun (WGS) entry which is preliminary data.</text>
</comment>
<keyword evidence="3" id="KW-0547">Nucleotide-binding</keyword>
<dbReference type="CDD" id="cd03220">
    <property type="entry name" value="ABC_KpsT_Wzt"/>
    <property type="match status" value="1"/>
</dbReference>
<dbReference type="EMBL" id="JBEWSZ010000001">
    <property type="protein sequence ID" value="MET2827793.1"/>
    <property type="molecule type" value="Genomic_DNA"/>
</dbReference>
<dbReference type="InterPro" id="IPR015860">
    <property type="entry name" value="ABC_transpr_TagH-like"/>
</dbReference>
<dbReference type="PROSITE" id="PS00211">
    <property type="entry name" value="ABC_TRANSPORTER_1"/>
    <property type="match status" value="1"/>
</dbReference>
<dbReference type="Gene3D" id="3.40.50.300">
    <property type="entry name" value="P-loop containing nucleotide triphosphate hydrolases"/>
    <property type="match status" value="1"/>
</dbReference>
<evidence type="ECO:0000256" key="1">
    <source>
        <dbReference type="ARBA" id="ARBA00005417"/>
    </source>
</evidence>
<accession>A0ABV2DCN8</accession>
<dbReference type="InterPro" id="IPR027417">
    <property type="entry name" value="P-loop_NTPase"/>
</dbReference>
<evidence type="ECO:0000256" key="3">
    <source>
        <dbReference type="ARBA" id="ARBA00022741"/>
    </source>
</evidence>
<dbReference type="SUPFAM" id="SSF52540">
    <property type="entry name" value="P-loop containing nucleoside triphosphate hydrolases"/>
    <property type="match status" value="1"/>
</dbReference>
<dbReference type="GO" id="GO:0005524">
    <property type="term" value="F:ATP binding"/>
    <property type="evidence" value="ECO:0007669"/>
    <property type="project" value="UniProtKB-KW"/>
</dbReference>
<evidence type="ECO:0000256" key="4">
    <source>
        <dbReference type="ARBA" id="ARBA00022840"/>
    </source>
</evidence>
<keyword evidence="7" id="KW-1185">Reference proteome</keyword>
<proteinExistence type="inferred from homology"/>
<organism evidence="6 7">
    <name type="scientific">Mesorhizobium shangrilense</name>
    <dbReference type="NCBI Taxonomy" id="460060"/>
    <lineage>
        <taxon>Bacteria</taxon>
        <taxon>Pseudomonadati</taxon>
        <taxon>Pseudomonadota</taxon>
        <taxon>Alphaproteobacteria</taxon>
        <taxon>Hyphomicrobiales</taxon>
        <taxon>Phyllobacteriaceae</taxon>
        <taxon>Mesorhizobium</taxon>
    </lineage>
</organism>
<protein>
    <submittedName>
        <fullName evidence="6">ABC transporter ATP-binding protein</fullName>
    </submittedName>
</protein>
<keyword evidence="2" id="KW-0813">Transport</keyword>
<dbReference type="InterPro" id="IPR003593">
    <property type="entry name" value="AAA+_ATPase"/>
</dbReference>
<evidence type="ECO:0000259" key="5">
    <source>
        <dbReference type="PROSITE" id="PS50893"/>
    </source>
</evidence>
<comment type="similarity">
    <text evidence="1">Belongs to the ABC transporter superfamily.</text>
</comment>
<gene>
    <name evidence="6" type="ORF">ABVQ20_12490</name>
</gene>
<name>A0ABV2DCN8_9HYPH</name>
<dbReference type="InterPro" id="IPR050683">
    <property type="entry name" value="Bact_Polysacc_Export_ATP-bd"/>
</dbReference>
<dbReference type="RefSeq" id="WP_354459799.1">
    <property type="nucleotide sequence ID" value="NZ_JBEWSZ010000001.1"/>
</dbReference>
<evidence type="ECO:0000313" key="6">
    <source>
        <dbReference type="EMBL" id="MET2827793.1"/>
    </source>
</evidence>
<reference evidence="6 7" key="1">
    <citation type="submission" date="2024-06" db="EMBL/GenBank/DDBJ databases">
        <authorList>
            <person name="Kim D.-U."/>
        </authorList>
    </citation>
    <scope>NUCLEOTIDE SEQUENCE [LARGE SCALE GENOMIC DNA]</scope>
    <source>
        <strain evidence="6 7">KACC15460</strain>
    </source>
</reference>
<dbReference type="Proteomes" id="UP001548832">
    <property type="component" value="Unassembled WGS sequence"/>
</dbReference>
<evidence type="ECO:0000313" key="7">
    <source>
        <dbReference type="Proteomes" id="UP001548832"/>
    </source>
</evidence>
<evidence type="ECO:0000256" key="2">
    <source>
        <dbReference type="ARBA" id="ARBA00022448"/>
    </source>
</evidence>
<dbReference type="PANTHER" id="PTHR46743:SF2">
    <property type="entry name" value="TEICHOIC ACIDS EXPORT ATP-BINDING PROTEIN TAGH"/>
    <property type="match status" value="1"/>
</dbReference>
<dbReference type="PANTHER" id="PTHR46743">
    <property type="entry name" value="TEICHOIC ACIDS EXPORT ATP-BINDING PROTEIN TAGH"/>
    <property type="match status" value="1"/>
</dbReference>
<feature type="domain" description="ABC transporter" evidence="5">
    <location>
        <begin position="4"/>
        <end position="236"/>
    </location>
</feature>
<sequence>MVSIKLDNVSLAYKLHEKLTLSAPDRRVAGPGGKIGGSGRQQFVQALDGISFELKAGDRLGLVGPNGAGKTTLLKVLYGIYEPSGGSVAIKGKVDALFNINIGFRREATGRRNIVLRGLISGWTEAEIEEKIEDIIAFSELGDFIDLPFKAYSQGMAARLAFSTATALDPEILLMDEWIGAGDASFQDKAKRRMDELAEKAGIIVLASHSEALIQSVCTKRLTLNGGRVESLTNQLL</sequence>